<evidence type="ECO:0000256" key="8">
    <source>
        <dbReference type="ARBA" id="ARBA00066766"/>
    </source>
</evidence>
<dbReference type="Gene3D" id="1.10.340.30">
    <property type="entry name" value="Hypothetical protein, domain 2"/>
    <property type="match status" value="1"/>
</dbReference>
<keyword evidence="5" id="KW-0234">DNA repair</keyword>
<dbReference type="GO" id="GO:0046872">
    <property type="term" value="F:metal ion binding"/>
    <property type="evidence" value="ECO:0007669"/>
    <property type="project" value="UniProtKB-KW"/>
</dbReference>
<dbReference type="GO" id="GO:0006284">
    <property type="term" value="P:base-excision repair"/>
    <property type="evidence" value="ECO:0007669"/>
    <property type="project" value="InterPro"/>
</dbReference>
<dbReference type="InterPro" id="IPR004597">
    <property type="entry name" value="Tag"/>
</dbReference>
<dbReference type="NCBIfam" id="TIGR00624">
    <property type="entry name" value="tag"/>
    <property type="match status" value="1"/>
</dbReference>
<comment type="function">
    <text evidence="7">Hydrolysis of the deoxyribose N-glycosidic bond to excise 3-methyladenine from the damaged DNA polymer formed by alkylation lesions.</text>
</comment>
<feature type="binding site" evidence="9">
    <location>
        <position position="45"/>
    </location>
    <ligand>
        <name>Zn(2+)</name>
        <dbReference type="ChEBI" id="CHEBI:29105"/>
    </ligand>
</feature>
<dbReference type="EC" id="3.2.2.20" evidence="8"/>
<comment type="catalytic activity">
    <reaction evidence="6">
        <text>Hydrolysis of alkylated DNA, releasing 3-methyladenine.</text>
        <dbReference type="EC" id="3.2.2.20"/>
    </reaction>
</comment>
<gene>
    <name evidence="10" type="primary">tag</name>
    <name evidence="10" type="ORF">NCTC12282_00971</name>
</gene>
<sequence length="217" mass="25145">MDQYTYRRLDIQLKSILDVGFLTYRGEKMQRCSWVNQDPLYIDYHDTEWGKPIHDGQKLFEKICLEGQQAGLSWITVLKKRETYRQCFHHFDPIKVAAMTPEDIDTLMLNAGLIRHRGKLEAIVNNAKAYLAMQEQGDDFAEFIWSFVDNKPVINHHSLKTPETFPTSTPASDAMAKALKKRGFKFVGTTICYAYMQSMGLINDHMIECFCHPDNLK</sequence>
<dbReference type="EMBL" id="CAADJA010000002">
    <property type="protein sequence ID" value="VFS46081.1"/>
    <property type="molecule type" value="Genomic_DNA"/>
</dbReference>
<evidence type="ECO:0000256" key="7">
    <source>
        <dbReference type="ARBA" id="ARBA00057608"/>
    </source>
</evidence>
<reference evidence="10 11" key="1">
    <citation type="submission" date="2019-03" db="EMBL/GenBank/DDBJ databases">
        <authorList>
            <consortium name="Pathogen Informatics"/>
        </authorList>
    </citation>
    <scope>NUCLEOTIDE SEQUENCE [LARGE SCALE GENOMIC DNA]</scope>
    <source>
        <strain evidence="10 11">NCTC12282</strain>
    </source>
</reference>
<dbReference type="PANTHER" id="PTHR30037:SF4">
    <property type="entry name" value="DNA-3-METHYLADENINE GLYCOSYLASE I"/>
    <property type="match status" value="1"/>
</dbReference>
<keyword evidence="3 10" id="KW-0378">Hydrolase</keyword>
<dbReference type="InterPro" id="IPR005019">
    <property type="entry name" value="Adenine_glyco"/>
</dbReference>
<keyword evidence="2" id="KW-0227">DNA damage</keyword>
<protein>
    <recommendedName>
        <fullName evidence="8">DNA-3-methyladenine glycosylase I</fullName>
        <ecNumber evidence="8">3.2.2.20</ecNumber>
    </recommendedName>
</protein>
<keyword evidence="10" id="KW-0326">Glycosidase</keyword>
<dbReference type="FunFam" id="1.10.340.30:FF:000009">
    <property type="entry name" value="DNA-3-methyladenine glycosylase I"/>
    <property type="match status" value="1"/>
</dbReference>
<organism evidence="10 11">
    <name type="scientific">Budvicia aquatica</name>
    <dbReference type="NCBI Taxonomy" id="82979"/>
    <lineage>
        <taxon>Bacteria</taxon>
        <taxon>Pseudomonadati</taxon>
        <taxon>Pseudomonadota</taxon>
        <taxon>Gammaproteobacteria</taxon>
        <taxon>Enterobacterales</taxon>
        <taxon>Budviciaceae</taxon>
        <taxon>Budvicia</taxon>
    </lineage>
</organism>
<evidence type="ECO:0000256" key="1">
    <source>
        <dbReference type="ARBA" id="ARBA00022723"/>
    </source>
</evidence>
<evidence type="ECO:0000256" key="6">
    <source>
        <dbReference type="ARBA" id="ARBA00052558"/>
    </source>
</evidence>
<evidence type="ECO:0000313" key="10">
    <source>
        <dbReference type="EMBL" id="VFS46081.1"/>
    </source>
</evidence>
<evidence type="ECO:0000256" key="3">
    <source>
        <dbReference type="ARBA" id="ARBA00022801"/>
    </source>
</evidence>
<dbReference type="InterPro" id="IPR052891">
    <property type="entry name" value="DNA-3mA_glycosylase"/>
</dbReference>
<dbReference type="GO" id="GO:0008725">
    <property type="term" value="F:DNA-3-methyladenine glycosylase activity"/>
    <property type="evidence" value="ECO:0007669"/>
    <property type="project" value="UniProtKB-EC"/>
</dbReference>
<dbReference type="SUPFAM" id="SSF48150">
    <property type="entry name" value="DNA-glycosylase"/>
    <property type="match status" value="1"/>
</dbReference>
<dbReference type="AlphaFoldDB" id="A0A484ZEN5"/>
<evidence type="ECO:0000256" key="2">
    <source>
        <dbReference type="ARBA" id="ARBA00022763"/>
    </source>
</evidence>
<keyword evidence="4 9" id="KW-0862">Zinc</keyword>
<evidence type="ECO:0000256" key="4">
    <source>
        <dbReference type="ARBA" id="ARBA00022833"/>
    </source>
</evidence>
<dbReference type="PANTHER" id="PTHR30037">
    <property type="entry name" value="DNA-3-METHYLADENINE GLYCOSYLASE 1"/>
    <property type="match status" value="1"/>
</dbReference>
<dbReference type="Pfam" id="PF03352">
    <property type="entry name" value="Adenine_glyco"/>
    <property type="match status" value="1"/>
</dbReference>
<feature type="binding site" evidence="9">
    <location>
        <position position="209"/>
    </location>
    <ligand>
        <name>Zn(2+)</name>
        <dbReference type="ChEBI" id="CHEBI:29105"/>
    </ligand>
</feature>
<dbReference type="InterPro" id="IPR011257">
    <property type="entry name" value="DNA_glycosylase"/>
</dbReference>
<evidence type="ECO:0000256" key="5">
    <source>
        <dbReference type="ARBA" id="ARBA00023204"/>
    </source>
</evidence>
<name>A0A484ZEN5_9GAMM</name>
<keyword evidence="1 9" id="KW-0479">Metal-binding</keyword>
<proteinExistence type="predicted"/>
<feature type="binding site" evidence="9">
    <location>
        <position position="205"/>
    </location>
    <ligand>
        <name>Zn(2+)</name>
        <dbReference type="ChEBI" id="CHEBI:29105"/>
    </ligand>
</feature>
<accession>A0A484ZEN5</accession>
<evidence type="ECO:0000256" key="9">
    <source>
        <dbReference type="PIRSR" id="PIRSR604597-1"/>
    </source>
</evidence>
<evidence type="ECO:0000313" key="11">
    <source>
        <dbReference type="Proteomes" id="UP000373449"/>
    </source>
</evidence>
<feature type="binding site" evidence="9">
    <location>
        <position position="32"/>
    </location>
    <ligand>
        <name>Zn(2+)</name>
        <dbReference type="ChEBI" id="CHEBI:29105"/>
    </ligand>
</feature>
<dbReference type="Proteomes" id="UP000373449">
    <property type="component" value="Unassembled WGS sequence"/>
</dbReference>